<evidence type="ECO:0000259" key="2">
    <source>
        <dbReference type="Pfam" id="PF00079"/>
    </source>
</evidence>
<protein>
    <recommendedName>
        <fullName evidence="2">Serpin domain-containing protein</fullName>
    </recommendedName>
</protein>
<gene>
    <name evidence="3" type="ORF">AFUS01_LOCUS23996</name>
</gene>
<evidence type="ECO:0000313" key="3">
    <source>
        <dbReference type="EMBL" id="CAG7785367.1"/>
    </source>
</evidence>
<dbReference type="PROSITE" id="PS00284">
    <property type="entry name" value="SERPIN"/>
    <property type="match status" value="1"/>
</dbReference>
<accession>A0A8J2P8Z4</accession>
<dbReference type="GO" id="GO:0004867">
    <property type="term" value="F:serine-type endopeptidase inhibitor activity"/>
    <property type="evidence" value="ECO:0007669"/>
    <property type="project" value="InterPro"/>
</dbReference>
<dbReference type="GO" id="GO:0005615">
    <property type="term" value="C:extracellular space"/>
    <property type="evidence" value="ECO:0007669"/>
    <property type="project" value="InterPro"/>
</dbReference>
<dbReference type="OrthoDB" id="671595at2759"/>
<dbReference type="AlphaFoldDB" id="A0A8J2P8Z4"/>
<feature type="non-terminal residue" evidence="3">
    <location>
        <position position="1"/>
    </location>
</feature>
<dbReference type="PANTHER" id="PTHR11461:SF211">
    <property type="entry name" value="GH10112P-RELATED"/>
    <property type="match status" value="1"/>
</dbReference>
<sequence length="94" mass="10125">LGAKSMFSGGADFSGIPESDTRLYVSEIVQKAMIEVNEEGSEAAAATALGSVDHSFSAGPRPIKFLADRPFYFQIVDRTTKFVLFAGTYENPEA</sequence>
<organism evidence="3 4">
    <name type="scientific">Allacma fusca</name>
    <dbReference type="NCBI Taxonomy" id="39272"/>
    <lineage>
        <taxon>Eukaryota</taxon>
        <taxon>Metazoa</taxon>
        <taxon>Ecdysozoa</taxon>
        <taxon>Arthropoda</taxon>
        <taxon>Hexapoda</taxon>
        <taxon>Collembola</taxon>
        <taxon>Symphypleona</taxon>
        <taxon>Sminthuridae</taxon>
        <taxon>Allacma</taxon>
    </lineage>
</organism>
<dbReference type="Pfam" id="PF00079">
    <property type="entry name" value="Serpin"/>
    <property type="match status" value="1"/>
</dbReference>
<dbReference type="PANTHER" id="PTHR11461">
    <property type="entry name" value="SERINE PROTEASE INHIBITOR, SERPIN"/>
    <property type="match status" value="1"/>
</dbReference>
<feature type="domain" description="Serpin" evidence="2">
    <location>
        <begin position="1"/>
        <end position="92"/>
    </location>
</feature>
<name>A0A8J2P8Z4_9HEXA</name>
<evidence type="ECO:0000313" key="4">
    <source>
        <dbReference type="Proteomes" id="UP000708208"/>
    </source>
</evidence>
<keyword evidence="4" id="KW-1185">Reference proteome</keyword>
<dbReference type="EMBL" id="CAJVCH010295074">
    <property type="protein sequence ID" value="CAG7785367.1"/>
    <property type="molecule type" value="Genomic_DNA"/>
</dbReference>
<comment type="caution">
    <text evidence="3">The sequence shown here is derived from an EMBL/GenBank/DDBJ whole genome shotgun (WGS) entry which is preliminary data.</text>
</comment>
<dbReference type="InterPro" id="IPR023796">
    <property type="entry name" value="Serpin_dom"/>
</dbReference>
<reference evidence="3" key="1">
    <citation type="submission" date="2021-06" db="EMBL/GenBank/DDBJ databases">
        <authorList>
            <person name="Hodson N. C."/>
            <person name="Mongue J. A."/>
            <person name="Jaron S. K."/>
        </authorList>
    </citation>
    <scope>NUCLEOTIDE SEQUENCE</scope>
</reference>
<dbReference type="Proteomes" id="UP000708208">
    <property type="component" value="Unassembled WGS sequence"/>
</dbReference>
<proteinExistence type="inferred from homology"/>
<dbReference type="InterPro" id="IPR000215">
    <property type="entry name" value="Serpin_fam"/>
</dbReference>
<comment type="similarity">
    <text evidence="1">Belongs to the serpin family.</text>
</comment>
<dbReference type="InterPro" id="IPR023795">
    <property type="entry name" value="Serpin_CS"/>
</dbReference>
<evidence type="ECO:0000256" key="1">
    <source>
        <dbReference type="ARBA" id="ARBA00009500"/>
    </source>
</evidence>